<keyword evidence="2" id="KW-1185">Reference proteome</keyword>
<evidence type="ECO:0000313" key="1">
    <source>
        <dbReference type="EMBL" id="KAK3801089.1"/>
    </source>
</evidence>
<protein>
    <submittedName>
        <fullName evidence="1">Uncharacterized protein</fullName>
    </submittedName>
</protein>
<sequence length="88" mass="9724">MIFHVKTKTSVGRRLTTAAPTASVKTCLDRFVVNANTDTVRKTTLVVYGLKIANLVKQIPTVFNKMALVGVFAKTRTMLNVMIERIAV</sequence>
<reference evidence="1" key="1">
    <citation type="journal article" date="2023" name="G3 (Bethesda)">
        <title>A reference genome for the long-term kleptoplast-retaining sea slug Elysia crispata morphotype clarki.</title>
        <authorList>
            <person name="Eastman K.E."/>
            <person name="Pendleton A.L."/>
            <person name="Shaikh M.A."/>
            <person name="Suttiyut T."/>
            <person name="Ogas R."/>
            <person name="Tomko P."/>
            <person name="Gavelis G."/>
            <person name="Widhalm J.R."/>
            <person name="Wisecaver J.H."/>
        </authorList>
    </citation>
    <scope>NUCLEOTIDE SEQUENCE</scope>
    <source>
        <strain evidence="1">ECLA1</strain>
    </source>
</reference>
<comment type="caution">
    <text evidence="1">The sequence shown here is derived from an EMBL/GenBank/DDBJ whole genome shotgun (WGS) entry which is preliminary data.</text>
</comment>
<accession>A0AAE1EB31</accession>
<dbReference type="EMBL" id="JAWDGP010000368">
    <property type="protein sequence ID" value="KAK3801089.1"/>
    <property type="molecule type" value="Genomic_DNA"/>
</dbReference>
<organism evidence="1 2">
    <name type="scientific">Elysia crispata</name>
    <name type="common">lettuce slug</name>
    <dbReference type="NCBI Taxonomy" id="231223"/>
    <lineage>
        <taxon>Eukaryota</taxon>
        <taxon>Metazoa</taxon>
        <taxon>Spiralia</taxon>
        <taxon>Lophotrochozoa</taxon>
        <taxon>Mollusca</taxon>
        <taxon>Gastropoda</taxon>
        <taxon>Heterobranchia</taxon>
        <taxon>Euthyneura</taxon>
        <taxon>Panpulmonata</taxon>
        <taxon>Sacoglossa</taxon>
        <taxon>Placobranchoidea</taxon>
        <taxon>Plakobranchidae</taxon>
        <taxon>Elysia</taxon>
    </lineage>
</organism>
<evidence type="ECO:0000313" key="2">
    <source>
        <dbReference type="Proteomes" id="UP001283361"/>
    </source>
</evidence>
<gene>
    <name evidence="1" type="ORF">RRG08_030518</name>
</gene>
<dbReference type="AlphaFoldDB" id="A0AAE1EB31"/>
<name>A0AAE1EB31_9GAST</name>
<dbReference type="Proteomes" id="UP001283361">
    <property type="component" value="Unassembled WGS sequence"/>
</dbReference>
<proteinExistence type="predicted"/>